<dbReference type="InterPro" id="IPR050765">
    <property type="entry name" value="Riboflavin_Biosynth_HTPR"/>
</dbReference>
<dbReference type="EMBL" id="NHNI01000002">
    <property type="protein sequence ID" value="OZY85116.1"/>
    <property type="molecule type" value="Genomic_DNA"/>
</dbReference>
<accession>A0A266Q662</accession>
<gene>
    <name evidence="2" type="ORF">CBP51_18460</name>
</gene>
<protein>
    <submittedName>
        <fullName evidence="2">Deaminase</fullName>
    </submittedName>
</protein>
<keyword evidence="3" id="KW-1185">Reference proteome</keyword>
<dbReference type="InterPro" id="IPR024072">
    <property type="entry name" value="DHFR-like_dom_sf"/>
</dbReference>
<reference evidence="3" key="1">
    <citation type="submission" date="2017-05" db="EMBL/GenBank/DDBJ databases">
        <authorList>
            <person name="Barney B.M."/>
        </authorList>
    </citation>
    <scope>NUCLEOTIDE SEQUENCE [LARGE SCALE GENOMIC DNA]</scope>
    <source>
        <strain evidence="3">PSBB022</strain>
    </source>
</reference>
<dbReference type="AlphaFoldDB" id="A0A266Q662"/>
<dbReference type="PANTHER" id="PTHR38011">
    <property type="entry name" value="DIHYDROFOLATE REDUCTASE FAMILY PROTEIN (AFU_ORTHOLOGUE AFUA_8G06820)"/>
    <property type="match status" value="1"/>
</dbReference>
<dbReference type="GO" id="GO:0008703">
    <property type="term" value="F:5-amino-6-(5-phosphoribosylamino)uracil reductase activity"/>
    <property type="evidence" value="ECO:0007669"/>
    <property type="project" value="InterPro"/>
</dbReference>
<dbReference type="PANTHER" id="PTHR38011:SF11">
    <property type="entry name" value="2,5-DIAMINO-6-RIBOSYLAMINO-4(3H)-PYRIMIDINONE 5'-PHOSPHATE REDUCTASE"/>
    <property type="match status" value="1"/>
</dbReference>
<proteinExistence type="predicted"/>
<evidence type="ECO:0000259" key="1">
    <source>
        <dbReference type="Pfam" id="PF01872"/>
    </source>
</evidence>
<evidence type="ECO:0000313" key="3">
    <source>
        <dbReference type="Proteomes" id="UP000216101"/>
    </source>
</evidence>
<comment type="caution">
    <text evidence="2">The sequence shown here is derived from an EMBL/GenBank/DDBJ whole genome shotgun (WGS) entry which is preliminary data.</text>
</comment>
<sequence>MKTQYYTASSLDGFIATVDHSIDWLFPLADVNQSSYPQFIEQVGAIAMGSGTYEWLLRNADAVIAEMGSPWPYTQPVWVFSHRTLPTIPGADIHYVQGDIRQHHEQMCLLAEGKNIWIAGGGELAAQFYDAGLLDEMIIQIGSVTLGSGRPVFPRQVLSPAFTLKSVQQMGEGMVELRYEVHSANNL</sequence>
<evidence type="ECO:0000313" key="2">
    <source>
        <dbReference type="EMBL" id="OZY85116.1"/>
    </source>
</evidence>
<feature type="domain" description="Bacterial bifunctional deaminase-reductase C-terminal" evidence="1">
    <location>
        <begin position="112"/>
        <end position="175"/>
    </location>
</feature>
<dbReference type="Gene3D" id="3.40.430.10">
    <property type="entry name" value="Dihydrofolate Reductase, subunit A"/>
    <property type="match status" value="1"/>
</dbReference>
<dbReference type="GO" id="GO:0009231">
    <property type="term" value="P:riboflavin biosynthetic process"/>
    <property type="evidence" value="ECO:0007669"/>
    <property type="project" value="InterPro"/>
</dbReference>
<organism evidence="2 3">
    <name type="scientific">Cellvibrio mixtus</name>
    <dbReference type="NCBI Taxonomy" id="39650"/>
    <lineage>
        <taxon>Bacteria</taxon>
        <taxon>Pseudomonadati</taxon>
        <taxon>Pseudomonadota</taxon>
        <taxon>Gammaproteobacteria</taxon>
        <taxon>Cellvibrionales</taxon>
        <taxon>Cellvibrionaceae</taxon>
        <taxon>Cellvibrio</taxon>
    </lineage>
</organism>
<dbReference type="Proteomes" id="UP000216101">
    <property type="component" value="Unassembled WGS sequence"/>
</dbReference>
<dbReference type="RefSeq" id="WP_094986029.1">
    <property type="nucleotide sequence ID" value="NZ_NHNI01000002.1"/>
</dbReference>
<name>A0A266Q662_9GAMM</name>
<dbReference type="Pfam" id="PF01872">
    <property type="entry name" value="RibD_C"/>
    <property type="match status" value="1"/>
</dbReference>
<dbReference type="SUPFAM" id="SSF53597">
    <property type="entry name" value="Dihydrofolate reductase-like"/>
    <property type="match status" value="1"/>
</dbReference>
<dbReference type="InterPro" id="IPR002734">
    <property type="entry name" value="RibDG_C"/>
</dbReference>
<dbReference type="STRING" id="1209072.GCA_000766945_00595"/>